<proteinExistence type="predicted"/>
<feature type="region of interest" description="Disordered" evidence="1">
    <location>
        <begin position="490"/>
        <end position="514"/>
    </location>
</feature>
<feature type="compositionally biased region" description="Basic and acidic residues" evidence="1">
    <location>
        <begin position="332"/>
        <end position="341"/>
    </location>
</feature>
<sequence length="514" mass="58563">MSRTQPSMRAGMRTDAAAPIGHGRINTSSGYPGSGHGNMGRDTSYVPSFPSTTPFQRGPSQSFGSHFPLPTHTQHPQAYAHPVAQPVYDPSQPTYYQPQIQQPEYDSPSNYQRDSSIPPRSDAVPEAAIPSYIPPRNIHFEERTVKIGKPPNQEVRVIHYYADKQDLKKNRRCFVLINYKDYIQWIKEEPKYRSVKPGKKFMEDGDGVLDMQTAPPALYSRIYEEYERGQGITVDPISSSTLAVVEETLFGEDLKGAGRQMYIKDKGCTENIEKLYNIMQKIDRIDNPSRGAAQPNPSQRTPSSRNGSYANVGTTYEEQNPPRTSTHSVDASGRHEQERTNRSRQSGPEADYPDESELPPQKREYTYGDYTTGPGYYKKSDYLLVEFRRYLPCRVDGDGKAYRSSTDWVKAGAGLVNKKHGEHVITLLERLDLGPDSFRVERFPRPEFIEAILEAQDPEECDLKDPDRRCTVAVYEYYWSKQAEQICQDAEKRAEEKSRRLHERSRGRKSSRHG</sequence>
<dbReference type="EMBL" id="MU004312">
    <property type="protein sequence ID" value="KAF2658714.1"/>
    <property type="molecule type" value="Genomic_DNA"/>
</dbReference>
<evidence type="ECO:0000256" key="1">
    <source>
        <dbReference type="SAM" id="MobiDB-lite"/>
    </source>
</evidence>
<protein>
    <submittedName>
        <fullName evidence="2">Uncharacterized protein</fullName>
    </submittedName>
</protein>
<name>A0A6A6TJD8_9PLEO</name>
<feature type="compositionally biased region" description="Polar residues" evidence="1">
    <location>
        <begin position="295"/>
        <end position="329"/>
    </location>
</feature>
<keyword evidence="3" id="KW-1185">Reference proteome</keyword>
<organism evidence="2 3">
    <name type="scientific">Lophiostoma macrostomum CBS 122681</name>
    <dbReference type="NCBI Taxonomy" id="1314788"/>
    <lineage>
        <taxon>Eukaryota</taxon>
        <taxon>Fungi</taxon>
        <taxon>Dikarya</taxon>
        <taxon>Ascomycota</taxon>
        <taxon>Pezizomycotina</taxon>
        <taxon>Dothideomycetes</taxon>
        <taxon>Pleosporomycetidae</taxon>
        <taxon>Pleosporales</taxon>
        <taxon>Lophiostomataceae</taxon>
        <taxon>Lophiostoma</taxon>
    </lineage>
</organism>
<accession>A0A6A6TJD8</accession>
<evidence type="ECO:0000313" key="2">
    <source>
        <dbReference type="EMBL" id="KAF2658714.1"/>
    </source>
</evidence>
<gene>
    <name evidence="2" type="ORF">K491DRAFT_243621</name>
</gene>
<feature type="compositionally biased region" description="Basic residues" evidence="1">
    <location>
        <begin position="499"/>
        <end position="514"/>
    </location>
</feature>
<reference evidence="2" key="1">
    <citation type="journal article" date="2020" name="Stud. Mycol.">
        <title>101 Dothideomycetes genomes: a test case for predicting lifestyles and emergence of pathogens.</title>
        <authorList>
            <person name="Haridas S."/>
            <person name="Albert R."/>
            <person name="Binder M."/>
            <person name="Bloem J."/>
            <person name="Labutti K."/>
            <person name="Salamov A."/>
            <person name="Andreopoulos B."/>
            <person name="Baker S."/>
            <person name="Barry K."/>
            <person name="Bills G."/>
            <person name="Bluhm B."/>
            <person name="Cannon C."/>
            <person name="Castanera R."/>
            <person name="Culley D."/>
            <person name="Daum C."/>
            <person name="Ezra D."/>
            <person name="Gonzalez J."/>
            <person name="Henrissat B."/>
            <person name="Kuo A."/>
            <person name="Liang C."/>
            <person name="Lipzen A."/>
            <person name="Lutzoni F."/>
            <person name="Magnuson J."/>
            <person name="Mondo S."/>
            <person name="Nolan M."/>
            <person name="Ohm R."/>
            <person name="Pangilinan J."/>
            <person name="Park H.-J."/>
            <person name="Ramirez L."/>
            <person name="Alfaro M."/>
            <person name="Sun H."/>
            <person name="Tritt A."/>
            <person name="Yoshinaga Y."/>
            <person name="Zwiers L.-H."/>
            <person name="Turgeon B."/>
            <person name="Goodwin S."/>
            <person name="Spatafora J."/>
            <person name="Crous P."/>
            <person name="Grigoriev I."/>
        </authorList>
    </citation>
    <scope>NUCLEOTIDE SEQUENCE</scope>
    <source>
        <strain evidence="2">CBS 122681</strain>
    </source>
</reference>
<feature type="region of interest" description="Disordered" evidence="1">
    <location>
        <begin position="286"/>
        <end position="371"/>
    </location>
</feature>
<dbReference type="AlphaFoldDB" id="A0A6A6TJD8"/>
<dbReference type="Proteomes" id="UP000799324">
    <property type="component" value="Unassembled WGS sequence"/>
</dbReference>
<feature type="compositionally biased region" description="Polar residues" evidence="1">
    <location>
        <begin position="45"/>
        <end position="64"/>
    </location>
</feature>
<feature type="region of interest" description="Disordered" evidence="1">
    <location>
        <begin position="1"/>
        <end position="127"/>
    </location>
</feature>
<feature type="compositionally biased region" description="Low complexity" evidence="1">
    <location>
        <begin position="92"/>
        <end position="105"/>
    </location>
</feature>
<evidence type="ECO:0000313" key="3">
    <source>
        <dbReference type="Proteomes" id="UP000799324"/>
    </source>
</evidence>